<dbReference type="Gene3D" id="2.60.120.560">
    <property type="entry name" value="Exo-inulinase, domain 1"/>
    <property type="match status" value="1"/>
</dbReference>
<dbReference type="Proteomes" id="UP000033607">
    <property type="component" value="Unassembled WGS sequence"/>
</dbReference>
<protein>
    <submittedName>
        <fullName evidence="1">Nucleotide-binding protein</fullName>
    </submittedName>
</protein>
<name>A0A0F5YL22_9CYAN</name>
<evidence type="ECO:0000313" key="1">
    <source>
        <dbReference type="EMBL" id="KKD39571.1"/>
    </source>
</evidence>
<gene>
    <name evidence="1" type="ORF">WN50_02610</name>
</gene>
<comment type="caution">
    <text evidence="1">The sequence shown here is derived from an EMBL/GenBank/DDBJ whole genome shotgun (WGS) entry which is preliminary data.</text>
</comment>
<accession>A0A0F5YL22</accession>
<reference evidence="1 2" key="1">
    <citation type="submission" date="2015-06" db="EMBL/GenBank/DDBJ databases">
        <title>Draft genome assembly of filamentous brackish cyanobacterium Limnoraphis robusta strain CS-951.</title>
        <authorList>
            <person name="Willis A."/>
            <person name="Parks M."/>
            <person name="Burford M.A."/>
        </authorList>
    </citation>
    <scope>NUCLEOTIDE SEQUENCE [LARGE SCALE GENOMIC DNA]</scope>
    <source>
        <strain evidence="1 2">CS-951</strain>
    </source>
</reference>
<dbReference type="EMBL" id="LATL02000293">
    <property type="protein sequence ID" value="KKD39571.1"/>
    <property type="molecule type" value="Genomic_DNA"/>
</dbReference>
<sequence length="707" mass="78799">MLIDRIKNTSLPPERKSLLTDKFSDEKLAGKVIGTRSLSGTVRQGADVEKRMAIDNNALRLQPLVKPGWGRQGIAYGPYTRRNGLAFAVFLLNGHNTSQVERIEPLKERLHRWLIGTETDKPTQRLWRWIWNGPKIGLVQRLLWWVRTTIRISRHWKGFRLTSFNENLAVGWFPEEVPTDPTKQGNSFIVHATGSHNGELWLRTQDNLLSTFRGLQNLQVYYVVILRDNGAAYYAASVSNATGLAAYPNMRPLGIDPFEQHPTVYAGFYQSILGQNGFRVDTRVYGAEVAQLSDLATWYGTAHIADDLTGEGEFEKTAPRTGSNWTIFGGNYKRTALGVTATAPDSLAILHADTPSGLVHVLVDTSTQQTEIQLIWRFQDENNYSSFSADGERCKLQIIENGKREILAVSQLWFLKPNSVNSLQILDDGETFSLSLNGQLVFGKWFIDPRLQTATGVGIGSTQANPSLYFRALEAHPRSIAIPSSLDLGSPWQLKGQQVVISDDFTGDIGELAGKPTSTEGLIWQKQMGTGVIKLTGNGAKVQADAQHPNPGRTAYTVEWNHPQFADLTVEITPPGTGRGQAEKGRGGFIFWQDAENYIILNNWLDDCYGGASISSFFYLNGFEELYDAVWTNVGGRISWGVSHQLRMIFDGMNYTALINDEPVLYRALTDVYPKAVPLSINRVGIVANWEWGNDTGSLFKHFIAKV</sequence>
<dbReference type="PATRIC" id="fig|1637645.4.peg.5752"/>
<proteinExistence type="predicted"/>
<evidence type="ECO:0000313" key="2">
    <source>
        <dbReference type="Proteomes" id="UP000033607"/>
    </source>
</evidence>
<organism evidence="1 2">
    <name type="scientific">Limnoraphis robusta CS-951</name>
    <dbReference type="NCBI Taxonomy" id="1637645"/>
    <lineage>
        <taxon>Bacteria</taxon>
        <taxon>Bacillati</taxon>
        <taxon>Cyanobacteriota</taxon>
        <taxon>Cyanophyceae</taxon>
        <taxon>Oscillatoriophycideae</taxon>
        <taxon>Oscillatoriales</taxon>
        <taxon>Sirenicapillariaceae</taxon>
        <taxon>Limnoraphis</taxon>
    </lineage>
</organism>
<dbReference type="RefSeq" id="WP_046276945.1">
    <property type="nucleotide sequence ID" value="NZ_LATL02000293.1"/>
</dbReference>
<dbReference type="AlphaFoldDB" id="A0A0F5YL22"/>
<dbReference type="OrthoDB" id="23896at2"/>